<evidence type="ECO:0000313" key="2">
    <source>
        <dbReference type="EMBL" id="KER23597.1"/>
    </source>
</evidence>
<dbReference type="GeneID" id="20322719"/>
<organism evidence="2 3">
    <name type="scientific">Opisthorchis viverrini</name>
    <name type="common">Southeast Asian liver fluke</name>
    <dbReference type="NCBI Taxonomy" id="6198"/>
    <lineage>
        <taxon>Eukaryota</taxon>
        <taxon>Metazoa</taxon>
        <taxon>Spiralia</taxon>
        <taxon>Lophotrochozoa</taxon>
        <taxon>Platyhelminthes</taxon>
        <taxon>Trematoda</taxon>
        <taxon>Digenea</taxon>
        <taxon>Opisthorchiida</taxon>
        <taxon>Opisthorchiata</taxon>
        <taxon>Opisthorchiidae</taxon>
        <taxon>Opisthorchis</taxon>
    </lineage>
</organism>
<dbReference type="AlphaFoldDB" id="A0A074ZD68"/>
<dbReference type="STRING" id="6198.A0A074ZD68"/>
<protein>
    <submittedName>
        <fullName evidence="2">Uncharacterized protein</fullName>
    </submittedName>
</protein>
<reference evidence="2 3" key="1">
    <citation type="submission" date="2013-11" db="EMBL/GenBank/DDBJ databases">
        <title>Opisthorchis viverrini - life in the bile duct.</title>
        <authorList>
            <person name="Young N.D."/>
            <person name="Nagarajan N."/>
            <person name="Lin S.J."/>
            <person name="Korhonen P.K."/>
            <person name="Jex A.R."/>
            <person name="Hall R.S."/>
            <person name="Safavi-Hemami H."/>
            <person name="Kaewkong W."/>
            <person name="Bertrand D."/>
            <person name="Gao S."/>
            <person name="Seet Q."/>
            <person name="Wongkham S."/>
            <person name="Teh B.T."/>
            <person name="Wongkham C."/>
            <person name="Intapan P.M."/>
            <person name="Maleewong W."/>
            <person name="Yang X."/>
            <person name="Hu M."/>
            <person name="Wang Z."/>
            <person name="Hofmann A."/>
            <person name="Sternberg P.W."/>
            <person name="Tan P."/>
            <person name="Wang J."/>
            <person name="Gasser R.B."/>
        </authorList>
    </citation>
    <scope>NUCLEOTIDE SEQUENCE [LARGE SCALE GENOMIC DNA]</scope>
</reference>
<accession>A0A074ZD68</accession>
<keyword evidence="1" id="KW-0812">Transmembrane</keyword>
<dbReference type="OrthoDB" id="5967113at2759"/>
<dbReference type="EMBL" id="KL596843">
    <property type="protein sequence ID" value="KER23597.1"/>
    <property type="molecule type" value="Genomic_DNA"/>
</dbReference>
<keyword evidence="1" id="KW-0472">Membrane</keyword>
<dbReference type="RefSeq" id="XP_009172641.1">
    <property type="nucleotide sequence ID" value="XM_009174377.1"/>
</dbReference>
<sequence length="161" mass="18220">MQLCLSLVSSSYNSEIRDCFLAFCPTNALSYDQHMVLCTSIQMSTHRSQWCLTHSSFNSSPLISISLKCMCPRSQTLSRDFWYHIATWTVNCMFIMEEFGHSSVIAWAFVEGIHIFNIIVVSVFSKEFPLKLCGTIAWSKLICAAILQSAYDLIPLLCLAL</sequence>
<dbReference type="KEGG" id="ovi:T265_08540"/>
<keyword evidence="1" id="KW-1133">Transmembrane helix</keyword>
<evidence type="ECO:0000256" key="1">
    <source>
        <dbReference type="SAM" id="Phobius"/>
    </source>
</evidence>
<feature type="transmembrane region" description="Helical" evidence="1">
    <location>
        <begin position="104"/>
        <end position="124"/>
    </location>
</feature>
<name>A0A074ZD68_OPIVI</name>
<gene>
    <name evidence="2" type="ORF">T265_08540</name>
</gene>
<evidence type="ECO:0000313" key="3">
    <source>
        <dbReference type="Proteomes" id="UP000054324"/>
    </source>
</evidence>
<proteinExistence type="predicted"/>
<dbReference type="CTD" id="20322719"/>
<dbReference type="Proteomes" id="UP000054324">
    <property type="component" value="Unassembled WGS sequence"/>
</dbReference>
<keyword evidence="3" id="KW-1185">Reference proteome</keyword>